<dbReference type="OMA" id="NVTWINF"/>
<organism evidence="3 4">
    <name type="scientific">Methanosarcina acetivorans</name>
    <dbReference type="NCBI Taxonomy" id="2214"/>
    <lineage>
        <taxon>Archaea</taxon>
        <taxon>Methanobacteriati</taxon>
        <taxon>Methanobacteriota</taxon>
        <taxon>Stenosarchaea group</taxon>
        <taxon>Methanomicrobia</taxon>
        <taxon>Methanosarcinales</taxon>
        <taxon>Methanosarcinaceae</taxon>
        <taxon>Methanosarcina</taxon>
    </lineage>
</organism>
<reference evidence="3" key="1">
    <citation type="journal article" date="2020" name="bioRxiv">
        <title>A rank-normalized archaeal taxonomy based on genome phylogeny resolves widespread incomplete and uneven classifications.</title>
        <authorList>
            <person name="Rinke C."/>
            <person name="Chuvochina M."/>
            <person name="Mussig A.J."/>
            <person name="Chaumeil P.-A."/>
            <person name="Waite D.W."/>
            <person name="Whitman W.B."/>
            <person name="Parks D.H."/>
            <person name="Hugenholtz P."/>
        </authorList>
    </citation>
    <scope>NUCLEOTIDE SEQUENCE</scope>
    <source>
        <strain evidence="3">UBA8876</strain>
    </source>
</reference>
<evidence type="ECO:0000313" key="4">
    <source>
        <dbReference type="Proteomes" id="UP000600774"/>
    </source>
</evidence>
<comment type="caution">
    <text evidence="3">The sequence shown here is derived from an EMBL/GenBank/DDBJ whole genome shotgun (WGS) entry which is preliminary data.</text>
</comment>
<dbReference type="InterPro" id="IPR028096">
    <property type="entry name" value="EfeO_Cupredoxin"/>
</dbReference>
<evidence type="ECO:0000313" key="3">
    <source>
        <dbReference type="EMBL" id="HIH95581.1"/>
    </source>
</evidence>
<dbReference type="InterPro" id="IPR052721">
    <property type="entry name" value="ET_Amicyanin"/>
</dbReference>
<dbReference type="CDD" id="cd04217">
    <property type="entry name" value="Cupredoxin_Fibrocystin-L_like"/>
    <property type="match status" value="2"/>
</dbReference>
<proteinExistence type="predicted"/>
<accession>A0A832SGM5</accession>
<dbReference type="Proteomes" id="UP000600774">
    <property type="component" value="Unassembled WGS sequence"/>
</dbReference>
<dbReference type="PANTHER" id="PTHR36507">
    <property type="entry name" value="BLL1555 PROTEIN"/>
    <property type="match status" value="1"/>
</dbReference>
<feature type="domain" description="EfeO-type cupredoxin-like" evidence="2">
    <location>
        <begin position="176"/>
        <end position="265"/>
    </location>
</feature>
<dbReference type="InterPro" id="IPR008972">
    <property type="entry name" value="Cupredoxin"/>
</dbReference>
<dbReference type="EMBL" id="DUJU01000185">
    <property type="protein sequence ID" value="HIH95581.1"/>
    <property type="molecule type" value="Genomic_DNA"/>
</dbReference>
<evidence type="ECO:0000256" key="1">
    <source>
        <dbReference type="SAM" id="MobiDB-lite"/>
    </source>
</evidence>
<evidence type="ECO:0000259" key="2">
    <source>
        <dbReference type="Pfam" id="PF13473"/>
    </source>
</evidence>
<dbReference type="AlphaFoldDB" id="A0A832SGM5"/>
<gene>
    <name evidence="3" type="ORF">HA338_16755</name>
</gene>
<feature type="region of interest" description="Disordered" evidence="1">
    <location>
        <begin position="141"/>
        <end position="182"/>
    </location>
</feature>
<dbReference type="PANTHER" id="PTHR36507:SF1">
    <property type="entry name" value="BLL1555 PROTEIN"/>
    <property type="match status" value="1"/>
</dbReference>
<protein>
    <recommendedName>
        <fullName evidence="2">EfeO-type cupredoxin-like domain-containing protein</fullName>
    </recommendedName>
</protein>
<sequence length="266" mass="29521">MVFPERSWLKSCENGGFKTKKHNKTIIFALLIVTILLMSTGMAAAKETKLVVRSADTSANKVVIYGTFAPETIEINAGEEVTWFNFKKPKTPMVLVSEEGLWEETTLYYGKAFSYTFEEPGTYVFALKDNPEIKGTVKVSASEMQEEDSETAGETATVENPQVTTEASSASNSGKSDEKNVRNEEKMLIYSTTFSPETIEIEKGDTVTWVNLKRPKGASVLVSDDGLWEDTTLYYGKAFSYTFEEAGTYTFSLEAMPEAKATIIVK</sequence>
<dbReference type="SUPFAM" id="SSF49503">
    <property type="entry name" value="Cupredoxins"/>
    <property type="match status" value="2"/>
</dbReference>
<feature type="compositionally biased region" description="Polar residues" evidence="1">
    <location>
        <begin position="152"/>
        <end position="174"/>
    </location>
</feature>
<feature type="domain" description="EfeO-type cupredoxin-like" evidence="2">
    <location>
        <begin position="34"/>
        <end position="137"/>
    </location>
</feature>
<dbReference type="Gene3D" id="2.60.40.420">
    <property type="entry name" value="Cupredoxins - blue copper proteins"/>
    <property type="match status" value="2"/>
</dbReference>
<name>A0A832SGM5_9EURY</name>
<dbReference type="Pfam" id="PF13473">
    <property type="entry name" value="Cupredoxin_1"/>
    <property type="match status" value="2"/>
</dbReference>